<keyword evidence="3" id="KW-1185">Reference proteome</keyword>
<gene>
    <name evidence="2" type="ORF">EI71_01085</name>
    <name evidence="1" type="ORF">EI71_01701</name>
</gene>
<proteinExistence type="predicted"/>
<organism evidence="2 3">
    <name type="scientific">Anaeroplasma bactoclasticum</name>
    <dbReference type="NCBI Taxonomy" id="2088"/>
    <lineage>
        <taxon>Bacteria</taxon>
        <taxon>Bacillati</taxon>
        <taxon>Mycoplasmatota</taxon>
        <taxon>Mollicutes</taxon>
        <taxon>Anaeroplasmatales</taxon>
        <taxon>Anaeroplasmataceae</taxon>
        <taxon>Anaeroplasma</taxon>
    </lineage>
</organism>
<dbReference type="Proteomes" id="UP000266506">
    <property type="component" value="Unassembled WGS sequence"/>
</dbReference>
<sequence length="76" mass="8813">MISQLPEVPSLAAMKTKYKDNHWGTSVKRLPWDSKTNKTPLEELISFTMDERYNAKHRSQIPEEISLINSIVPLRC</sequence>
<dbReference type="EMBL" id="QXEV01000026">
    <property type="protein sequence ID" value="RIA65002.1"/>
    <property type="molecule type" value="Genomic_DNA"/>
</dbReference>
<reference evidence="2 3" key="1">
    <citation type="submission" date="2018-08" db="EMBL/GenBank/DDBJ databases">
        <title>Genomic Encyclopedia of Archaeal and Bacterial Type Strains, Phase II (KMG-II): from individual species to whole genera.</title>
        <authorList>
            <person name="Goeker M."/>
        </authorList>
    </citation>
    <scope>NUCLEOTIDE SEQUENCE [LARGE SCALE GENOMIC DNA]</scope>
    <source>
        <strain evidence="2 3">ATCC 27112</strain>
    </source>
</reference>
<dbReference type="RefSeq" id="WP_147387565.1">
    <property type="nucleotide sequence ID" value="NZ_QXEV01000009.1"/>
</dbReference>
<comment type="caution">
    <text evidence="2">The sequence shown here is derived from an EMBL/GenBank/DDBJ whole genome shotgun (WGS) entry which is preliminary data.</text>
</comment>
<name>A0A397RRV7_9MOLU</name>
<dbReference type="InParanoid" id="A0A397RRV7"/>
<protein>
    <submittedName>
        <fullName evidence="2">Uncharacterized protein</fullName>
    </submittedName>
</protein>
<feature type="non-terminal residue" evidence="2">
    <location>
        <position position="76"/>
    </location>
</feature>
<evidence type="ECO:0000313" key="2">
    <source>
        <dbReference type="EMBL" id="RIA75912.1"/>
    </source>
</evidence>
<accession>A0A397RRV7</accession>
<dbReference type="AlphaFoldDB" id="A0A397RRV7"/>
<evidence type="ECO:0000313" key="3">
    <source>
        <dbReference type="Proteomes" id="UP000266506"/>
    </source>
</evidence>
<dbReference type="EMBL" id="QXEV01000009">
    <property type="protein sequence ID" value="RIA75912.1"/>
    <property type="molecule type" value="Genomic_DNA"/>
</dbReference>
<evidence type="ECO:0000313" key="1">
    <source>
        <dbReference type="EMBL" id="RIA65002.1"/>
    </source>
</evidence>
<dbReference type="OrthoDB" id="9802985at2"/>